<evidence type="ECO:0000259" key="2">
    <source>
        <dbReference type="PROSITE" id="PS50191"/>
    </source>
</evidence>
<accession>A0AAY4ALB1</accession>
<dbReference type="CDD" id="cd00170">
    <property type="entry name" value="SEC14"/>
    <property type="match status" value="1"/>
</dbReference>
<proteinExistence type="predicted"/>
<dbReference type="SMART" id="SM00516">
    <property type="entry name" value="SEC14"/>
    <property type="match status" value="1"/>
</dbReference>
<dbReference type="GeneTree" id="ENSGT00940000159203"/>
<dbReference type="AlphaFoldDB" id="A0AAY4ALB1"/>
<dbReference type="InterPro" id="IPR036865">
    <property type="entry name" value="CRAL-TRIO_dom_sf"/>
</dbReference>
<dbReference type="InterPro" id="IPR011074">
    <property type="entry name" value="CRAL/TRIO_N_dom"/>
</dbReference>
<dbReference type="GO" id="GO:0051180">
    <property type="term" value="P:vitamin transport"/>
    <property type="evidence" value="ECO:0007669"/>
    <property type="project" value="TreeGrafter"/>
</dbReference>
<dbReference type="SUPFAM" id="SSF46938">
    <property type="entry name" value="CRAL/TRIO N-terminal domain"/>
    <property type="match status" value="1"/>
</dbReference>
<organism evidence="3 4">
    <name type="scientific">Denticeps clupeoides</name>
    <name type="common">denticle herring</name>
    <dbReference type="NCBI Taxonomy" id="299321"/>
    <lineage>
        <taxon>Eukaryota</taxon>
        <taxon>Metazoa</taxon>
        <taxon>Chordata</taxon>
        <taxon>Craniata</taxon>
        <taxon>Vertebrata</taxon>
        <taxon>Euteleostomi</taxon>
        <taxon>Actinopterygii</taxon>
        <taxon>Neopterygii</taxon>
        <taxon>Teleostei</taxon>
        <taxon>Clupei</taxon>
        <taxon>Clupeiformes</taxon>
        <taxon>Denticipitoidei</taxon>
        <taxon>Denticipitidae</taxon>
        <taxon>Denticeps</taxon>
    </lineage>
</organism>
<dbReference type="PROSITE" id="PS50191">
    <property type="entry name" value="CRAL_TRIO"/>
    <property type="match status" value="1"/>
</dbReference>
<dbReference type="GO" id="GO:0008431">
    <property type="term" value="F:vitamin E binding"/>
    <property type="evidence" value="ECO:0007669"/>
    <property type="project" value="TreeGrafter"/>
</dbReference>
<reference evidence="3" key="3">
    <citation type="submission" date="2025-09" db="UniProtKB">
        <authorList>
            <consortium name="Ensembl"/>
        </authorList>
    </citation>
    <scope>IDENTIFICATION</scope>
</reference>
<feature type="compositionally biased region" description="Polar residues" evidence="1">
    <location>
        <begin position="306"/>
        <end position="326"/>
    </location>
</feature>
<dbReference type="Gene3D" id="1.20.5.1200">
    <property type="entry name" value="Alpha-tocopherol transfer"/>
    <property type="match status" value="1"/>
</dbReference>
<evidence type="ECO:0000313" key="3">
    <source>
        <dbReference type="Ensembl" id="ENSDCDP00010009649.1"/>
    </source>
</evidence>
<dbReference type="Pfam" id="PF00650">
    <property type="entry name" value="CRAL_TRIO"/>
    <property type="match status" value="1"/>
</dbReference>
<dbReference type="FunFam" id="3.40.525.10:FF:000002">
    <property type="entry name" value="Alpha-tocopherol transfer protein-like"/>
    <property type="match status" value="1"/>
</dbReference>
<feature type="compositionally biased region" description="Basic and acidic residues" evidence="1">
    <location>
        <begin position="330"/>
        <end position="339"/>
    </location>
</feature>
<dbReference type="Proteomes" id="UP000694580">
    <property type="component" value="Chromosome 4"/>
</dbReference>
<dbReference type="GO" id="GO:0120013">
    <property type="term" value="F:lipid transfer activity"/>
    <property type="evidence" value="ECO:0007669"/>
    <property type="project" value="TreeGrafter"/>
</dbReference>
<dbReference type="Gene3D" id="3.40.525.10">
    <property type="entry name" value="CRAL-TRIO lipid binding domain"/>
    <property type="match status" value="1"/>
</dbReference>
<protein>
    <recommendedName>
        <fullName evidence="2">CRAL-TRIO domain-containing protein</fullName>
    </recommendedName>
</protein>
<dbReference type="InterPro" id="IPR001251">
    <property type="entry name" value="CRAL-TRIO_dom"/>
</dbReference>
<feature type="domain" description="CRAL-TRIO" evidence="2">
    <location>
        <begin position="86"/>
        <end position="248"/>
    </location>
</feature>
<evidence type="ECO:0000313" key="4">
    <source>
        <dbReference type="Proteomes" id="UP000694580"/>
    </source>
</evidence>
<evidence type="ECO:0000256" key="1">
    <source>
        <dbReference type="SAM" id="MobiDB-lite"/>
    </source>
</evidence>
<dbReference type="GO" id="GO:0016020">
    <property type="term" value="C:membrane"/>
    <property type="evidence" value="ECO:0007669"/>
    <property type="project" value="TreeGrafter"/>
</dbReference>
<gene>
    <name evidence="3" type="primary">TTPA</name>
</gene>
<reference evidence="3 4" key="1">
    <citation type="submission" date="2020-06" db="EMBL/GenBank/DDBJ databases">
        <authorList>
            <consortium name="Wellcome Sanger Institute Data Sharing"/>
        </authorList>
    </citation>
    <scope>NUCLEOTIDE SEQUENCE [LARGE SCALE GENOMIC DNA]</scope>
</reference>
<reference evidence="3" key="2">
    <citation type="submission" date="2025-08" db="UniProtKB">
        <authorList>
            <consortium name="Ensembl"/>
        </authorList>
    </citation>
    <scope>IDENTIFICATION</scope>
</reference>
<keyword evidence="4" id="KW-1185">Reference proteome</keyword>
<dbReference type="InterPro" id="IPR036273">
    <property type="entry name" value="CRAL/TRIO_N_dom_sf"/>
</dbReference>
<dbReference type="GO" id="GO:0005770">
    <property type="term" value="C:late endosome"/>
    <property type="evidence" value="ECO:0007669"/>
    <property type="project" value="TreeGrafter"/>
</dbReference>
<dbReference type="Gene3D" id="1.10.8.20">
    <property type="entry name" value="N-terminal domain of phosphatidylinositol transfer protein sec14p"/>
    <property type="match status" value="1"/>
</dbReference>
<dbReference type="PANTHER" id="PTHR10174">
    <property type="entry name" value="ALPHA-TOCOPHEROL TRANSFER PROTEIN-RELATED"/>
    <property type="match status" value="1"/>
</dbReference>
<dbReference type="PANTHER" id="PTHR10174:SF225">
    <property type="entry name" value="ALPHA-TOCOPHEROL TRANSFER PROTEIN"/>
    <property type="match status" value="1"/>
</dbReference>
<dbReference type="GO" id="GO:1902936">
    <property type="term" value="F:phosphatidylinositol bisphosphate binding"/>
    <property type="evidence" value="ECO:0007669"/>
    <property type="project" value="TreeGrafter"/>
</dbReference>
<dbReference type="GO" id="GO:0042360">
    <property type="term" value="P:vitamin E metabolic process"/>
    <property type="evidence" value="ECO:0007669"/>
    <property type="project" value="TreeGrafter"/>
</dbReference>
<name>A0AAY4ALB1_9TELE</name>
<feature type="region of interest" description="Disordered" evidence="1">
    <location>
        <begin position="306"/>
        <end position="339"/>
    </location>
</feature>
<dbReference type="SMART" id="SM01100">
    <property type="entry name" value="CRAL_TRIO_N"/>
    <property type="match status" value="1"/>
</dbReference>
<sequence>ASVASNAMRAGCVEEPGDLSCVPRLRETVARDARLRHVRDLSDGALIKFLRARDFDVELSLKLMVNYHRWRSECPEISANLHPSSVLGLLQNHYHGVLRSRDQAGSRVLFYRIGQWNPKEFTAYEVFRVSLITSELIVQETETQRHGLKAIFDLQGWCFSHALQINPSLAKKISSVLTDSFPLKVRGIHLINEPLLFRPVFAMIRPFLPDKIKQRVYMHGSSYMQSLREVFPAAILPPEYGGTGPPIKDLCQEWTDFIMRSEDYLQRLSADTEGAQGFFDSDQSLHVPVLISMLPTHCSVPDQDYVSASGSDPTVSHAASSSSGCNLPTVERRPGPSAS</sequence>
<dbReference type="Ensembl" id="ENSDCDT00010010134.1">
    <property type="protein sequence ID" value="ENSDCDP00010009649.1"/>
    <property type="gene ID" value="ENSDCDG00010004293.1"/>
</dbReference>
<dbReference type="SUPFAM" id="SSF52087">
    <property type="entry name" value="CRAL/TRIO domain"/>
    <property type="match status" value="1"/>
</dbReference>
<dbReference type="PRINTS" id="PR00180">
    <property type="entry name" value="CRETINALDHBP"/>
</dbReference>